<gene>
    <name evidence="1" type="ORF">METZ01_LOCUS479185</name>
</gene>
<dbReference type="EMBL" id="UINC01205246">
    <property type="protein sequence ID" value="SVE26331.1"/>
    <property type="molecule type" value="Genomic_DNA"/>
</dbReference>
<reference evidence="1" key="1">
    <citation type="submission" date="2018-05" db="EMBL/GenBank/DDBJ databases">
        <authorList>
            <person name="Lanie J.A."/>
            <person name="Ng W.-L."/>
            <person name="Kazmierczak K.M."/>
            <person name="Andrzejewski T.M."/>
            <person name="Davidsen T.M."/>
            <person name="Wayne K.J."/>
            <person name="Tettelin H."/>
            <person name="Glass J.I."/>
            <person name="Rusch D."/>
            <person name="Podicherti R."/>
            <person name="Tsui H.-C.T."/>
            <person name="Winkler M.E."/>
        </authorList>
    </citation>
    <scope>NUCLEOTIDE SEQUENCE</scope>
</reference>
<name>A0A383C2D4_9ZZZZ</name>
<proteinExistence type="predicted"/>
<feature type="non-terminal residue" evidence="1">
    <location>
        <position position="1"/>
    </location>
</feature>
<accession>A0A383C2D4</accession>
<dbReference type="AlphaFoldDB" id="A0A383C2D4"/>
<sequence>VDHLVATDWEFLDEVFHSEDDVLAAAELDGAVTSHQARSPGPSTTAPMGTPDWWISNPVAVWPRAALAARAVSAAGVPTGV</sequence>
<evidence type="ECO:0000313" key="1">
    <source>
        <dbReference type="EMBL" id="SVE26331.1"/>
    </source>
</evidence>
<protein>
    <submittedName>
        <fullName evidence="1">Uncharacterized protein</fullName>
    </submittedName>
</protein>
<organism evidence="1">
    <name type="scientific">marine metagenome</name>
    <dbReference type="NCBI Taxonomy" id="408172"/>
    <lineage>
        <taxon>unclassified sequences</taxon>
        <taxon>metagenomes</taxon>
        <taxon>ecological metagenomes</taxon>
    </lineage>
</organism>